<evidence type="ECO:0000313" key="14">
    <source>
        <dbReference type="Proteomes" id="UP001626550"/>
    </source>
</evidence>
<dbReference type="Pfam" id="PF00028">
    <property type="entry name" value="Cadherin"/>
    <property type="match status" value="2"/>
</dbReference>
<feature type="domain" description="Cadherin" evidence="12">
    <location>
        <begin position="576"/>
        <end position="686"/>
    </location>
</feature>
<evidence type="ECO:0000256" key="7">
    <source>
        <dbReference type="ARBA" id="ARBA00023180"/>
    </source>
</evidence>
<dbReference type="GO" id="GO:0016020">
    <property type="term" value="C:membrane"/>
    <property type="evidence" value="ECO:0007669"/>
    <property type="project" value="UniProtKB-SubCell"/>
</dbReference>
<keyword evidence="6 10" id="KW-0472">Membrane</keyword>
<evidence type="ECO:0000313" key="13">
    <source>
        <dbReference type="EMBL" id="KAL3309539.1"/>
    </source>
</evidence>
<keyword evidence="11" id="KW-0732">Signal</keyword>
<dbReference type="GO" id="GO:0005509">
    <property type="term" value="F:calcium ion binding"/>
    <property type="evidence" value="ECO:0007669"/>
    <property type="project" value="UniProtKB-UniRule"/>
</dbReference>
<dbReference type="Proteomes" id="UP001626550">
    <property type="component" value="Unassembled WGS sequence"/>
</dbReference>
<evidence type="ECO:0000256" key="4">
    <source>
        <dbReference type="ARBA" id="ARBA00022837"/>
    </source>
</evidence>
<dbReference type="EMBL" id="JBJKFK010003804">
    <property type="protein sequence ID" value="KAL3309539.1"/>
    <property type="molecule type" value="Genomic_DNA"/>
</dbReference>
<feature type="domain" description="Cadherin" evidence="12">
    <location>
        <begin position="687"/>
        <end position="792"/>
    </location>
</feature>
<evidence type="ECO:0000256" key="11">
    <source>
        <dbReference type="SAM" id="SignalP"/>
    </source>
</evidence>
<accession>A0ABD2PPW9</accession>
<evidence type="ECO:0000256" key="10">
    <source>
        <dbReference type="SAM" id="Phobius"/>
    </source>
</evidence>
<evidence type="ECO:0000256" key="9">
    <source>
        <dbReference type="SAM" id="MobiDB-lite"/>
    </source>
</evidence>
<dbReference type="SMART" id="SM00112">
    <property type="entry name" value="CA"/>
    <property type="match status" value="5"/>
</dbReference>
<dbReference type="InterPro" id="IPR002126">
    <property type="entry name" value="Cadherin-like_dom"/>
</dbReference>
<dbReference type="PRINTS" id="PR00205">
    <property type="entry name" value="CADHERIN"/>
</dbReference>
<feature type="region of interest" description="Disordered" evidence="9">
    <location>
        <begin position="910"/>
        <end position="934"/>
    </location>
</feature>
<dbReference type="InterPro" id="IPR050174">
    <property type="entry name" value="Protocadherin/Cadherin-CA"/>
</dbReference>
<feature type="chain" id="PRO_5044808136" evidence="11">
    <location>
        <begin position="19"/>
        <end position="1040"/>
    </location>
</feature>
<feature type="domain" description="Cadherin" evidence="12">
    <location>
        <begin position="168"/>
        <end position="285"/>
    </location>
</feature>
<comment type="caution">
    <text evidence="13">The sequence shown here is derived from an EMBL/GenBank/DDBJ whole genome shotgun (WGS) entry which is preliminary data.</text>
</comment>
<dbReference type="Gene3D" id="2.60.40.60">
    <property type="entry name" value="Cadherins"/>
    <property type="match status" value="6"/>
</dbReference>
<dbReference type="PANTHER" id="PTHR24028">
    <property type="entry name" value="CADHERIN-87A"/>
    <property type="match status" value="1"/>
</dbReference>
<keyword evidence="5 10" id="KW-1133">Transmembrane helix</keyword>
<dbReference type="PROSITE" id="PS00232">
    <property type="entry name" value="CADHERIN_1"/>
    <property type="match status" value="4"/>
</dbReference>
<evidence type="ECO:0000256" key="5">
    <source>
        <dbReference type="ARBA" id="ARBA00022989"/>
    </source>
</evidence>
<keyword evidence="2 10" id="KW-0812">Transmembrane</keyword>
<keyword evidence="3" id="KW-0677">Repeat</keyword>
<evidence type="ECO:0000259" key="12">
    <source>
        <dbReference type="PROSITE" id="PS50268"/>
    </source>
</evidence>
<feature type="transmembrane region" description="Helical" evidence="10">
    <location>
        <begin position="944"/>
        <end position="968"/>
    </location>
</feature>
<dbReference type="PANTHER" id="PTHR24028:SF146">
    <property type="entry name" value="CADHERIN 96CB, ISOFORM D-RELATED"/>
    <property type="match status" value="1"/>
</dbReference>
<dbReference type="InterPro" id="IPR020894">
    <property type="entry name" value="Cadherin_CS"/>
</dbReference>
<keyword evidence="4 8" id="KW-0106">Calcium</keyword>
<evidence type="ECO:0000256" key="2">
    <source>
        <dbReference type="ARBA" id="ARBA00022692"/>
    </source>
</evidence>
<organism evidence="13 14">
    <name type="scientific">Cichlidogyrus casuarinus</name>
    <dbReference type="NCBI Taxonomy" id="1844966"/>
    <lineage>
        <taxon>Eukaryota</taxon>
        <taxon>Metazoa</taxon>
        <taxon>Spiralia</taxon>
        <taxon>Lophotrochozoa</taxon>
        <taxon>Platyhelminthes</taxon>
        <taxon>Monogenea</taxon>
        <taxon>Monopisthocotylea</taxon>
        <taxon>Dactylogyridea</taxon>
        <taxon>Ancyrocephalidae</taxon>
        <taxon>Cichlidogyrus</taxon>
    </lineage>
</organism>
<dbReference type="SUPFAM" id="SSF49313">
    <property type="entry name" value="Cadherin-like"/>
    <property type="match status" value="5"/>
</dbReference>
<feature type="domain" description="Cadherin" evidence="12">
    <location>
        <begin position="435"/>
        <end position="562"/>
    </location>
</feature>
<evidence type="ECO:0000256" key="8">
    <source>
        <dbReference type="PROSITE-ProRule" id="PRU00043"/>
    </source>
</evidence>
<proteinExistence type="predicted"/>
<dbReference type="PROSITE" id="PS50268">
    <property type="entry name" value="CADHERIN_2"/>
    <property type="match status" value="5"/>
</dbReference>
<dbReference type="FunFam" id="2.60.40.60:FF:000134">
    <property type="entry name" value="protocadherin Fat 4"/>
    <property type="match status" value="1"/>
</dbReference>
<feature type="non-terminal residue" evidence="13">
    <location>
        <position position="1040"/>
    </location>
</feature>
<name>A0ABD2PPW9_9PLAT</name>
<gene>
    <name evidence="13" type="primary">PCDHA3_5</name>
    <name evidence="13" type="ORF">Ciccas_011914</name>
</gene>
<feature type="domain" description="Cadherin" evidence="12">
    <location>
        <begin position="300"/>
        <end position="411"/>
    </location>
</feature>
<protein>
    <submittedName>
        <fullName evidence="13">Calcium-dependent cell-adhesion protein</fullName>
    </submittedName>
</protein>
<evidence type="ECO:0000256" key="3">
    <source>
        <dbReference type="ARBA" id="ARBA00022737"/>
    </source>
</evidence>
<feature type="signal peptide" evidence="11">
    <location>
        <begin position="1"/>
        <end position="18"/>
    </location>
</feature>
<dbReference type="InterPro" id="IPR015919">
    <property type="entry name" value="Cadherin-like_sf"/>
</dbReference>
<keyword evidence="7" id="KW-0325">Glycoprotein</keyword>
<sequence>MLHPLFFLLAYKIGLTLGQCNVTILEELPAKTVIPLSLGEGDLTLIEGQEYFRLVKSPSSISNGFFTGPPIWLDRNVDLYTNDQSWNLEIKSPIDREKLCVIEPNCDCAAGNSDPRYNSARGCHLPLRYSRHSPDKGLEIIPINVCIADINDNAPIFPGQNNGFRGIREQVFELNIEEETPINTLFPLPQATDADAGPVNDIKDYSYKCSNANNQGFEPSAFRLKFDKASRELHLQVLERLDLEDKKSQRNWPLECILTASDSVHSVSNRLVIALADINDHAPQFLEPVPIDSRVNLKSTPTGFDIRIPEDLPAYTHLLTFKASDADSNPEYNQITYESEELQSQLSSTKSPIFRVDRTTGVMKLNSALSYVSDSEPAVVIKIRAIDKKGLSSEITCRIFIKDINNHPPDIELSGEVRDSITRQPSSYLTKTVISLLKTPIRVQEESSNKMVLAIFKVTDADSKDNGNVTCNLVDDQRKLQDRVELKRLAPDLWGLTALGPIDREKIKLDSQDLRTISDKKSTVVGAYINCKDNPQSGEQALEHRLAISIAVEDINDNAPQFLPNLPRLKDDVYGEIALLNFQVVENAPNETDIGRISDLIIELDKGDDLIYELSDLKPSQTEVRQLLQVMPHTGVIRTLMSFDREQYSFYDNILLTVKDASNNPHTIHARINLTVLDVNDNKPQFLDEESVVRVPEDVGPDHVIAKINVTDRDLGDNGTVLLKLAQRSHTNFFRLRENELILFPGRKLDREQEEQHQIVVLAIDQGLPYKLTSSATYTVMVEDVNDNRPLFPTTLKYKSFQRPCSSQGTFEKIEAEDKDPSKEFSQINYKILNITDSNSMNSEVPSGLDASDLFDIEPNTGLLNYHDPNMSCGERIRVLYLHILAYDPQNEAMNDTIKIKVILNPDQVAPRSDVSGDEVARQQANSGESRGPRSRAFDVDGTIYGVVILVCVSVGLCIFLLVLLVYFRKKFVADANQRMPPPDHLMNGHFRPANLGNVQDSFVGIHQNMLVKDLGPEATPAYSKLAFPDVTKTLGYNST</sequence>
<dbReference type="CDD" id="cd11304">
    <property type="entry name" value="Cadherin_repeat"/>
    <property type="match status" value="6"/>
</dbReference>
<evidence type="ECO:0000256" key="1">
    <source>
        <dbReference type="ARBA" id="ARBA00004167"/>
    </source>
</evidence>
<comment type="subcellular location">
    <subcellularLocation>
        <location evidence="1">Membrane</location>
        <topology evidence="1">Single-pass membrane protein</topology>
    </subcellularLocation>
</comment>
<reference evidence="13 14" key="1">
    <citation type="submission" date="2024-11" db="EMBL/GenBank/DDBJ databases">
        <title>Adaptive evolution of stress response genes in parasites aligns with host niche diversity.</title>
        <authorList>
            <person name="Hahn C."/>
            <person name="Resl P."/>
        </authorList>
    </citation>
    <scope>NUCLEOTIDE SEQUENCE [LARGE SCALE GENOMIC DNA]</scope>
    <source>
        <strain evidence="13">EGGRZ-B1_66</strain>
        <tissue evidence="13">Body</tissue>
    </source>
</reference>
<keyword evidence="14" id="KW-1185">Reference proteome</keyword>
<dbReference type="AlphaFoldDB" id="A0ABD2PPW9"/>
<evidence type="ECO:0000256" key="6">
    <source>
        <dbReference type="ARBA" id="ARBA00023136"/>
    </source>
</evidence>